<dbReference type="Pfam" id="PF13361">
    <property type="entry name" value="UvrD_C"/>
    <property type="match status" value="1"/>
</dbReference>
<evidence type="ECO:0000313" key="11">
    <source>
        <dbReference type="EMBL" id="CAH3178839.1"/>
    </source>
</evidence>
<dbReference type="InterPro" id="IPR014017">
    <property type="entry name" value="DNA_helicase_UvrD-like_C"/>
</dbReference>
<feature type="region of interest" description="Disordered" evidence="9">
    <location>
        <begin position="44"/>
        <end position="69"/>
    </location>
</feature>
<feature type="compositionally biased region" description="Low complexity" evidence="9">
    <location>
        <begin position="265"/>
        <end position="304"/>
    </location>
</feature>
<dbReference type="Gene3D" id="3.40.50.300">
    <property type="entry name" value="P-loop containing nucleotide triphosphate hydrolases"/>
    <property type="match status" value="2"/>
</dbReference>
<dbReference type="InterPro" id="IPR001810">
    <property type="entry name" value="F-box_dom"/>
</dbReference>
<keyword evidence="4" id="KW-0067">ATP-binding</keyword>
<organism evidence="11 12">
    <name type="scientific">Porites lobata</name>
    <dbReference type="NCBI Taxonomy" id="104759"/>
    <lineage>
        <taxon>Eukaryota</taxon>
        <taxon>Metazoa</taxon>
        <taxon>Cnidaria</taxon>
        <taxon>Anthozoa</taxon>
        <taxon>Hexacorallia</taxon>
        <taxon>Scleractinia</taxon>
        <taxon>Fungiina</taxon>
        <taxon>Poritidae</taxon>
        <taxon>Porites</taxon>
    </lineage>
</organism>
<dbReference type="SUPFAM" id="SSF81383">
    <property type="entry name" value="F-box domain"/>
    <property type="match status" value="1"/>
</dbReference>
<dbReference type="SUPFAM" id="SSF52540">
    <property type="entry name" value="P-loop containing nucleoside triphosphate hydrolases"/>
    <property type="match status" value="1"/>
</dbReference>
<dbReference type="PANTHER" id="PTHR11070">
    <property type="entry name" value="UVRD / RECB / PCRA DNA HELICASE FAMILY MEMBER"/>
    <property type="match status" value="1"/>
</dbReference>
<dbReference type="InterPro" id="IPR000212">
    <property type="entry name" value="DNA_helicase_UvrD/REP"/>
</dbReference>
<keyword evidence="1" id="KW-0547">Nucleotide-binding</keyword>
<protein>
    <recommendedName>
        <fullName evidence="7">DNA 3'-5' helicase</fullName>
        <ecNumber evidence="7">5.6.2.4</ecNumber>
    </recommendedName>
</protein>
<evidence type="ECO:0000256" key="1">
    <source>
        <dbReference type="ARBA" id="ARBA00022741"/>
    </source>
</evidence>
<evidence type="ECO:0000256" key="8">
    <source>
        <dbReference type="ARBA" id="ARBA00048988"/>
    </source>
</evidence>
<dbReference type="Pfam" id="PF00580">
    <property type="entry name" value="UvrD-helicase"/>
    <property type="match status" value="1"/>
</dbReference>
<comment type="caution">
    <text evidence="11">The sequence shown here is derived from an EMBL/GenBank/DDBJ whole genome shotgun (WGS) entry which is preliminary data.</text>
</comment>
<comment type="catalytic activity">
    <reaction evidence="6">
        <text>Couples ATP hydrolysis with the unwinding of duplex DNA by translocating in the 3'-5' direction.</text>
        <dbReference type="EC" id="5.6.2.4"/>
    </reaction>
</comment>
<dbReference type="Pfam" id="PF12937">
    <property type="entry name" value="F-box-like"/>
    <property type="match status" value="1"/>
</dbReference>
<feature type="compositionally biased region" description="Low complexity" evidence="9">
    <location>
        <begin position="165"/>
        <end position="177"/>
    </location>
</feature>
<feature type="domain" description="F-box" evidence="10">
    <location>
        <begin position="339"/>
        <end position="388"/>
    </location>
</feature>
<comment type="catalytic activity">
    <reaction evidence="8">
        <text>ATP + H2O = ADP + phosphate + H(+)</text>
        <dbReference type="Rhea" id="RHEA:13065"/>
        <dbReference type="ChEBI" id="CHEBI:15377"/>
        <dbReference type="ChEBI" id="CHEBI:15378"/>
        <dbReference type="ChEBI" id="CHEBI:30616"/>
        <dbReference type="ChEBI" id="CHEBI:43474"/>
        <dbReference type="ChEBI" id="CHEBI:456216"/>
        <dbReference type="EC" id="5.6.2.4"/>
    </reaction>
</comment>
<evidence type="ECO:0000256" key="9">
    <source>
        <dbReference type="SAM" id="MobiDB-lite"/>
    </source>
</evidence>
<feature type="compositionally biased region" description="Basic and acidic residues" evidence="9">
    <location>
        <begin position="44"/>
        <end position="54"/>
    </location>
</feature>
<name>A0ABN8RLC6_9CNID</name>
<evidence type="ECO:0000256" key="5">
    <source>
        <dbReference type="ARBA" id="ARBA00023235"/>
    </source>
</evidence>
<dbReference type="InterPro" id="IPR036047">
    <property type="entry name" value="F-box-like_dom_sf"/>
</dbReference>
<keyword evidence="2" id="KW-0378">Hydrolase</keyword>
<accession>A0ABN8RLC6</accession>
<dbReference type="Gene3D" id="1.20.1280.50">
    <property type="match status" value="1"/>
</dbReference>
<sequence>MAQNFSPRKKRRKSILPSHQKNISQFFTPRSGISKEDVNFVVRPAKEPKFERNPSSRKGTGPKENLGTASCRDQITFPLGNSGFITAARLYEQATKCCSSVKKEQFSSFHSKSLNSPISWNSTTSETSAAENSYREDLAFSSGERTTPVYGTTRVSIIAMSSSSCASSTSSTSESSSKVTGKVRRNRERKTTNAKNRKVQKQCTIPVISLDSENGENSSDSDCSIVSVIRRKKAVQSKERNCEVEEIACYTRKAANSRGPLKLESTSCSDVSQTSSSSDWSSARSSSSSSSPSSSSVSTTCKSSGQNKKQSSASSTKYGLVGGDITESDDESEDFNYFGTEFSQLPVEIMENIFCQLPIVDLMLNCVLVCRQWNNVISRDSFIPWKKRYFRLKSRDVQTEDEMIKLLDQRGLLELDSFPVNLSSFMKDFKRKGQPSLLDNLKTHNKFPLLETFLETITDKSNKSPSPWSVVALLTLVCQTVYDVQGIFRCMTNSTSCLVQDILECFYCLASVFYYLESQHRIGSGLHYRVFYSLYLYENAFEATCASINSVFDQNFTGQQSIMRYRSGTDKLQLTHEQVRIIKHDVKDGELIKIVAFAGTGKTTTLVEYTKMRPMEKFLNVAYNKSIQEHALKTFPRNVESRTIHSLAFRGVGFRYKHKLSYGLRISTIMNALPPKSGYLHARRVEDTLKNFIASADTAVKSAHVPPVSRAVRDVSASEGSELFGDNGADLTYLNSEKYVQKVVSHAEGLWERMKDRGDKEFPITHDGYLKLYQLSRPLLSGFDCLLIDEAQDCTPAASDILLRQKCAKILVGDPHQQIYAFRGARNALQEVPSTHTFYLTQSFRFGPEIAYVASCMLDVLKGVRNKTIVGGAKKGSVLGESSGQVCVITRCNYTLFNEAVSVCCAQNNTKVGFVGGLKSLALDRIADIHKLFVSGANKRELGIIDPLVKKFGSFRELKKYAKVAPDPELLGKIKIVETHHVMLPQRIEKIKSKAVGNLQQADIIFSTAHKAKGLEFDTVRVTDDYLPGTDIGMSIHDHEEDEKNLVYVAVTRAKKCLQLNSTILDILGSRKEHFTKAVSPKDFSQPAVCAACKGEVHFSPPPHLAILKETIILGGNLSLTGGILCTTCAINNVPHLGSLACVNRDSYPTSTESDSD</sequence>
<evidence type="ECO:0000313" key="12">
    <source>
        <dbReference type="Proteomes" id="UP001159405"/>
    </source>
</evidence>
<proteinExistence type="predicted"/>
<dbReference type="InterPro" id="IPR027417">
    <property type="entry name" value="P-loop_NTPase"/>
</dbReference>
<keyword evidence="3" id="KW-0347">Helicase</keyword>
<dbReference type="SMART" id="SM00256">
    <property type="entry name" value="FBOX"/>
    <property type="match status" value="1"/>
</dbReference>
<feature type="region of interest" description="Disordered" evidence="9">
    <location>
        <begin position="260"/>
        <end position="323"/>
    </location>
</feature>
<evidence type="ECO:0000256" key="6">
    <source>
        <dbReference type="ARBA" id="ARBA00034617"/>
    </source>
</evidence>
<dbReference type="CDD" id="cd22095">
    <property type="entry name" value="F-box_FBXO18"/>
    <property type="match status" value="1"/>
</dbReference>
<keyword evidence="12" id="KW-1185">Reference proteome</keyword>
<gene>
    <name evidence="11" type="ORF">PLOB_00021153</name>
</gene>
<evidence type="ECO:0000259" key="10">
    <source>
        <dbReference type="PROSITE" id="PS50181"/>
    </source>
</evidence>
<evidence type="ECO:0000256" key="4">
    <source>
        <dbReference type="ARBA" id="ARBA00022840"/>
    </source>
</evidence>
<evidence type="ECO:0000256" key="3">
    <source>
        <dbReference type="ARBA" id="ARBA00022806"/>
    </source>
</evidence>
<reference evidence="11 12" key="1">
    <citation type="submission" date="2022-05" db="EMBL/GenBank/DDBJ databases">
        <authorList>
            <consortium name="Genoscope - CEA"/>
            <person name="William W."/>
        </authorList>
    </citation>
    <scope>NUCLEOTIDE SEQUENCE [LARGE SCALE GENOMIC DNA]</scope>
</reference>
<dbReference type="InterPro" id="IPR014016">
    <property type="entry name" value="UvrD-like_ATP-bd"/>
</dbReference>
<feature type="region of interest" description="Disordered" evidence="9">
    <location>
        <begin position="165"/>
        <end position="199"/>
    </location>
</feature>
<dbReference type="PANTHER" id="PTHR11070:SF30">
    <property type="entry name" value="F-BOX DNA HELICASE 1"/>
    <property type="match status" value="1"/>
</dbReference>
<evidence type="ECO:0000256" key="7">
    <source>
        <dbReference type="ARBA" id="ARBA00034808"/>
    </source>
</evidence>
<feature type="region of interest" description="Disordered" evidence="9">
    <location>
        <begin position="1"/>
        <end position="21"/>
    </location>
</feature>
<feature type="compositionally biased region" description="Polar residues" evidence="9">
    <location>
        <begin position="305"/>
        <end position="317"/>
    </location>
</feature>
<dbReference type="EMBL" id="CALNXK010000246">
    <property type="protein sequence ID" value="CAH3178839.1"/>
    <property type="molecule type" value="Genomic_DNA"/>
</dbReference>
<evidence type="ECO:0000256" key="2">
    <source>
        <dbReference type="ARBA" id="ARBA00022801"/>
    </source>
</evidence>
<dbReference type="EC" id="5.6.2.4" evidence="7"/>
<dbReference type="Proteomes" id="UP001159405">
    <property type="component" value="Unassembled WGS sequence"/>
</dbReference>
<keyword evidence="5" id="KW-0413">Isomerase</keyword>
<dbReference type="PROSITE" id="PS50181">
    <property type="entry name" value="FBOX"/>
    <property type="match status" value="1"/>
</dbReference>